<evidence type="ECO:0000256" key="12">
    <source>
        <dbReference type="ARBA" id="ARBA00023288"/>
    </source>
</evidence>
<evidence type="ECO:0000256" key="1">
    <source>
        <dbReference type="ARBA" id="ARBA00004141"/>
    </source>
</evidence>
<evidence type="ECO:0000256" key="13">
    <source>
        <dbReference type="ARBA" id="ARBA00038359"/>
    </source>
</evidence>
<gene>
    <name evidence="18" type="ORF">AB675_3448</name>
</gene>
<feature type="transmembrane region" description="Helical" evidence="15">
    <location>
        <begin position="117"/>
        <end position="135"/>
    </location>
</feature>
<keyword evidence="7 15" id="KW-0812">Transmembrane</keyword>
<feature type="transmembrane region" description="Helical" evidence="15">
    <location>
        <begin position="89"/>
        <end position="108"/>
    </location>
</feature>
<evidence type="ECO:0000256" key="14">
    <source>
        <dbReference type="SAM" id="MobiDB-lite"/>
    </source>
</evidence>
<feature type="transmembrane region" description="Helical" evidence="15">
    <location>
        <begin position="322"/>
        <end position="345"/>
    </location>
</feature>
<dbReference type="OrthoDB" id="2496787at2759"/>
<dbReference type="AlphaFoldDB" id="A0A0N1NZ23"/>
<dbReference type="EMBL" id="LFJN01000014">
    <property type="protein sequence ID" value="KPI39536.1"/>
    <property type="molecule type" value="Genomic_DNA"/>
</dbReference>
<evidence type="ECO:0000256" key="7">
    <source>
        <dbReference type="ARBA" id="ARBA00022692"/>
    </source>
</evidence>
<dbReference type="GO" id="GO:0098552">
    <property type="term" value="C:side of membrane"/>
    <property type="evidence" value="ECO:0007669"/>
    <property type="project" value="UniProtKB-KW"/>
</dbReference>
<organism evidence="18 19">
    <name type="scientific">Cyphellophora attinorum</name>
    <dbReference type="NCBI Taxonomy" id="1664694"/>
    <lineage>
        <taxon>Eukaryota</taxon>
        <taxon>Fungi</taxon>
        <taxon>Dikarya</taxon>
        <taxon>Ascomycota</taxon>
        <taxon>Pezizomycotina</taxon>
        <taxon>Eurotiomycetes</taxon>
        <taxon>Chaetothyriomycetidae</taxon>
        <taxon>Chaetothyriales</taxon>
        <taxon>Cyphellophoraceae</taxon>
        <taxon>Cyphellophora</taxon>
    </lineage>
</organism>
<keyword evidence="6" id="KW-0325">Glycoprotein</keyword>
<evidence type="ECO:0000256" key="8">
    <source>
        <dbReference type="ARBA" id="ARBA00022729"/>
    </source>
</evidence>
<name>A0A0N1NZ23_9EURO</name>
<proteinExistence type="inferred from homology"/>
<evidence type="ECO:0000256" key="15">
    <source>
        <dbReference type="SAM" id="Phobius"/>
    </source>
</evidence>
<evidence type="ECO:0000256" key="3">
    <source>
        <dbReference type="ARBA" id="ARBA00004613"/>
    </source>
</evidence>
<comment type="subcellular location">
    <subcellularLocation>
        <location evidence="2">Membrane</location>
        <topology evidence="2">Lipid-anchor</topology>
        <topology evidence="2">GPI-anchor</topology>
    </subcellularLocation>
    <subcellularLocation>
        <location evidence="1">Membrane</location>
        <topology evidence="1">Multi-pass membrane protein</topology>
    </subcellularLocation>
    <subcellularLocation>
        <location evidence="3">Secreted</location>
    </subcellularLocation>
</comment>
<dbReference type="RefSeq" id="XP_017999499.1">
    <property type="nucleotide sequence ID" value="XM_018143498.1"/>
</dbReference>
<feature type="transmembrane region" description="Helical" evidence="15">
    <location>
        <begin position="203"/>
        <end position="229"/>
    </location>
</feature>
<evidence type="ECO:0000256" key="4">
    <source>
        <dbReference type="ARBA" id="ARBA00010031"/>
    </source>
</evidence>
<protein>
    <submittedName>
        <fullName evidence="18">Uncharacterized protein</fullName>
    </submittedName>
</protein>
<keyword evidence="10 15" id="KW-0472">Membrane</keyword>
<evidence type="ECO:0000256" key="10">
    <source>
        <dbReference type="ARBA" id="ARBA00023136"/>
    </source>
</evidence>
<evidence type="ECO:0000256" key="6">
    <source>
        <dbReference type="ARBA" id="ARBA00022622"/>
    </source>
</evidence>
<dbReference type="InterPro" id="IPR052337">
    <property type="entry name" value="SAT4-like"/>
</dbReference>
<comment type="similarity">
    <text evidence="4">Belongs to the RBT5 family.</text>
</comment>
<evidence type="ECO:0000256" key="9">
    <source>
        <dbReference type="ARBA" id="ARBA00022989"/>
    </source>
</evidence>
<dbReference type="Proteomes" id="UP000038010">
    <property type="component" value="Unassembled WGS sequence"/>
</dbReference>
<keyword evidence="12" id="KW-0449">Lipoprotein</keyword>
<sequence length="450" mass="50661">MHGPKVLPAWINHQGSGTINKNQCFLQIIPTTGCNTTDFDCLCAHPTFGDESIACFTGECSVKDTLRATNASTVLCEWPIRDQSDTPKITIIVLTSLALLCVLIRVVARNPFRGELFGWDDGLIVMSMLLLLPMLPTQLLLVDNGIGTDVWTVSLNRITQFLKLFYLGEIWYMFGVSMVKLSILFFYLRVFPRTRFTVVVKTTMWIIGGYSFAFLMVILFQCWPLSFIWTRWDGEHEGKCVPMSLLWVHAGLNVAGDLWVLFLPLPKLFKLQMNYSWRKKARVVAMFSTGVFVTFTSIMRMRTLSIMSYTRPNFTWDWSDCMLWSGIEANTGIICACMPAVRAFFIQKLPDWLQSTQGTNAGTYGHNSAMRAGAPSRAGQPATSTTAGTGSKREDFVQLTQFQSNGTGSEENLTPVEPTAVPGIRAKHEVRIWGGQRSRKRQSWPTPPER</sequence>
<dbReference type="PANTHER" id="PTHR33048:SF143">
    <property type="entry name" value="EXTRACELLULAR MEMBRANE PROTEIN CFEM DOMAIN-CONTAINING PROTEIN-RELATED"/>
    <property type="match status" value="1"/>
</dbReference>
<keyword evidence="6" id="KW-0336">GPI-anchor</keyword>
<keyword evidence="5" id="KW-0964">Secreted</keyword>
<dbReference type="PANTHER" id="PTHR33048">
    <property type="entry name" value="PTH11-LIKE INTEGRAL MEMBRANE PROTEIN (AFU_ORTHOLOGUE AFUA_5G11245)"/>
    <property type="match status" value="1"/>
</dbReference>
<comment type="caution">
    <text evidence="18">The sequence shown here is derived from an EMBL/GenBank/DDBJ whole genome shotgun (WGS) entry which is preliminary data.</text>
</comment>
<keyword evidence="8" id="KW-0732">Signal</keyword>
<dbReference type="GO" id="GO:0005576">
    <property type="term" value="C:extracellular region"/>
    <property type="evidence" value="ECO:0007669"/>
    <property type="project" value="UniProtKB-SubCell"/>
</dbReference>
<comment type="similarity">
    <text evidence="13">Belongs to the SAT4 family.</text>
</comment>
<keyword evidence="19" id="KW-1185">Reference proteome</keyword>
<dbReference type="STRING" id="1664694.A0A0N1NZ23"/>
<evidence type="ECO:0000313" key="19">
    <source>
        <dbReference type="Proteomes" id="UP000038010"/>
    </source>
</evidence>
<dbReference type="Pfam" id="PF20684">
    <property type="entry name" value="Fung_rhodopsin"/>
    <property type="match status" value="1"/>
</dbReference>
<dbReference type="VEuPathDB" id="FungiDB:AB675_3448"/>
<evidence type="ECO:0000256" key="11">
    <source>
        <dbReference type="ARBA" id="ARBA00023157"/>
    </source>
</evidence>
<feature type="region of interest" description="Disordered" evidence="14">
    <location>
        <begin position="363"/>
        <end position="395"/>
    </location>
</feature>
<accession>A0A0N1NZ23</accession>
<dbReference type="InterPro" id="IPR049326">
    <property type="entry name" value="Rhodopsin_dom_fungi"/>
</dbReference>
<keyword evidence="11" id="KW-1015">Disulfide bond</keyword>
<evidence type="ECO:0000259" key="16">
    <source>
        <dbReference type="Pfam" id="PF05730"/>
    </source>
</evidence>
<keyword evidence="9 15" id="KW-1133">Transmembrane helix</keyword>
<evidence type="ECO:0000259" key="17">
    <source>
        <dbReference type="Pfam" id="PF20684"/>
    </source>
</evidence>
<dbReference type="Pfam" id="PF05730">
    <property type="entry name" value="CFEM"/>
    <property type="match status" value="1"/>
</dbReference>
<feature type="transmembrane region" description="Helical" evidence="15">
    <location>
        <begin position="170"/>
        <end position="191"/>
    </location>
</feature>
<reference evidence="18 19" key="1">
    <citation type="submission" date="2015-06" db="EMBL/GenBank/DDBJ databases">
        <title>Draft genome of the ant-associated black yeast Phialophora attae CBS 131958.</title>
        <authorList>
            <person name="Moreno L.F."/>
            <person name="Stielow B.J."/>
            <person name="de Hoog S."/>
            <person name="Vicente V.A."/>
            <person name="Weiss V.A."/>
            <person name="de Vries M."/>
            <person name="Cruz L.M."/>
            <person name="Souza E.M."/>
        </authorList>
    </citation>
    <scope>NUCLEOTIDE SEQUENCE [LARGE SCALE GENOMIC DNA]</scope>
    <source>
        <strain evidence="18 19">CBS 131958</strain>
    </source>
</reference>
<dbReference type="InterPro" id="IPR008427">
    <property type="entry name" value="Extracellular_membr_CFEM_dom"/>
</dbReference>
<evidence type="ECO:0000256" key="2">
    <source>
        <dbReference type="ARBA" id="ARBA00004589"/>
    </source>
</evidence>
<dbReference type="GeneID" id="28735378"/>
<feature type="domain" description="Rhodopsin" evidence="17">
    <location>
        <begin position="104"/>
        <end position="345"/>
    </location>
</feature>
<feature type="transmembrane region" description="Helical" evidence="15">
    <location>
        <begin position="241"/>
        <end position="262"/>
    </location>
</feature>
<evidence type="ECO:0000313" key="18">
    <source>
        <dbReference type="EMBL" id="KPI39536.1"/>
    </source>
</evidence>
<feature type="transmembrane region" description="Helical" evidence="15">
    <location>
        <begin position="283"/>
        <end position="302"/>
    </location>
</feature>
<feature type="domain" description="CFEM" evidence="16">
    <location>
        <begin position="23"/>
        <end position="77"/>
    </location>
</feature>
<evidence type="ECO:0000256" key="5">
    <source>
        <dbReference type="ARBA" id="ARBA00022525"/>
    </source>
</evidence>